<dbReference type="GeneID" id="116939991"/>
<evidence type="ECO:0000256" key="4">
    <source>
        <dbReference type="ARBA" id="ARBA00022729"/>
    </source>
</evidence>
<proteinExistence type="inferred from homology"/>
<dbReference type="GO" id="GO:0004065">
    <property type="term" value="F:arylsulfatase activity"/>
    <property type="evidence" value="ECO:0007669"/>
    <property type="project" value="TreeGrafter"/>
</dbReference>
<protein>
    <submittedName>
        <fullName evidence="11 12">Arylsulfatase A</fullName>
    </submittedName>
</protein>
<keyword evidence="5" id="KW-0378">Hydrolase</keyword>
<gene>
    <name evidence="11 12 13 14" type="primary">ARSA</name>
</gene>
<dbReference type="PROSITE" id="PS00523">
    <property type="entry name" value="SULFATASE_1"/>
    <property type="match status" value="1"/>
</dbReference>
<evidence type="ECO:0000256" key="5">
    <source>
        <dbReference type="ARBA" id="ARBA00022801"/>
    </source>
</evidence>
<organism evidence="10 12">
    <name type="scientific">Petromyzon marinus</name>
    <name type="common">Sea lamprey</name>
    <dbReference type="NCBI Taxonomy" id="7757"/>
    <lineage>
        <taxon>Eukaryota</taxon>
        <taxon>Metazoa</taxon>
        <taxon>Chordata</taxon>
        <taxon>Craniata</taxon>
        <taxon>Vertebrata</taxon>
        <taxon>Cyclostomata</taxon>
        <taxon>Hyperoartia</taxon>
        <taxon>Petromyzontiformes</taxon>
        <taxon>Petromyzontidae</taxon>
        <taxon>Petromyzon</taxon>
    </lineage>
</organism>
<dbReference type="InterPro" id="IPR017850">
    <property type="entry name" value="Alkaline_phosphatase_core_sf"/>
</dbReference>
<reference evidence="11 12" key="1">
    <citation type="submission" date="2025-04" db="UniProtKB">
        <authorList>
            <consortium name="RefSeq"/>
        </authorList>
    </citation>
    <scope>IDENTIFICATION</scope>
    <source>
        <tissue evidence="11 12">Sperm</tissue>
    </source>
</reference>
<dbReference type="Pfam" id="PF14707">
    <property type="entry name" value="Sulfatase_C"/>
    <property type="match status" value="1"/>
</dbReference>
<dbReference type="RefSeq" id="XP_032805053.1">
    <property type="nucleotide sequence ID" value="XM_032949162.1"/>
</dbReference>
<evidence type="ECO:0000313" key="14">
    <source>
        <dbReference type="RefSeq" id="XP_032805056.1"/>
    </source>
</evidence>
<dbReference type="RefSeq" id="XP_032805054.1">
    <property type="nucleotide sequence ID" value="XM_032949163.1"/>
</dbReference>
<dbReference type="Proteomes" id="UP001318040">
    <property type="component" value="Chromosome 7"/>
</dbReference>
<evidence type="ECO:0000313" key="13">
    <source>
        <dbReference type="RefSeq" id="XP_032805055.1"/>
    </source>
</evidence>
<name>A0AAJ7WP72_PETMA</name>
<evidence type="ECO:0000256" key="7">
    <source>
        <dbReference type="ARBA" id="ARBA00023180"/>
    </source>
</evidence>
<evidence type="ECO:0000256" key="1">
    <source>
        <dbReference type="ARBA" id="ARBA00001913"/>
    </source>
</evidence>
<dbReference type="FunFam" id="3.40.720.10:FF:000023">
    <property type="entry name" value="Arylsulfatase A"/>
    <property type="match status" value="1"/>
</dbReference>
<feature type="signal peptide" evidence="8">
    <location>
        <begin position="1"/>
        <end position="29"/>
    </location>
</feature>
<dbReference type="AlphaFoldDB" id="A0AAJ7WP72"/>
<evidence type="ECO:0000313" key="11">
    <source>
        <dbReference type="RefSeq" id="XP_032805053.1"/>
    </source>
</evidence>
<evidence type="ECO:0000313" key="12">
    <source>
        <dbReference type="RefSeq" id="XP_032805054.1"/>
    </source>
</evidence>
<evidence type="ECO:0000259" key="9">
    <source>
        <dbReference type="Pfam" id="PF00884"/>
    </source>
</evidence>
<feature type="domain" description="Sulfatase N-terminal" evidence="9">
    <location>
        <begin position="33"/>
        <end position="357"/>
    </location>
</feature>
<keyword evidence="3" id="KW-0479">Metal-binding</keyword>
<dbReference type="InterPro" id="IPR050738">
    <property type="entry name" value="Sulfatase"/>
</dbReference>
<feature type="chain" id="PRO_5044709636" evidence="8">
    <location>
        <begin position="30"/>
        <end position="511"/>
    </location>
</feature>
<evidence type="ECO:0000256" key="6">
    <source>
        <dbReference type="ARBA" id="ARBA00022837"/>
    </source>
</evidence>
<dbReference type="PANTHER" id="PTHR42693">
    <property type="entry name" value="ARYLSULFATASE FAMILY MEMBER"/>
    <property type="match status" value="1"/>
</dbReference>
<dbReference type="Pfam" id="PF00884">
    <property type="entry name" value="Sulfatase"/>
    <property type="match status" value="1"/>
</dbReference>
<evidence type="ECO:0000256" key="2">
    <source>
        <dbReference type="ARBA" id="ARBA00008779"/>
    </source>
</evidence>
<dbReference type="CTD" id="410"/>
<dbReference type="RefSeq" id="XP_032805056.1">
    <property type="nucleotide sequence ID" value="XM_032949165.1"/>
</dbReference>
<keyword evidence="6" id="KW-0106">Calcium</keyword>
<dbReference type="PROSITE" id="PS00149">
    <property type="entry name" value="SULFATASE_2"/>
    <property type="match status" value="1"/>
</dbReference>
<dbReference type="InterPro" id="IPR024607">
    <property type="entry name" value="Sulfatase_CS"/>
</dbReference>
<dbReference type="GO" id="GO:0046872">
    <property type="term" value="F:metal ion binding"/>
    <property type="evidence" value="ECO:0007669"/>
    <property type="project" value="UniProtKB-KW"/>
</dbReference>
<comment type="cofactor">
    <cofactor evidence="1">
        <name>Ca(2+)</name>
        <dbReference type="ChEBI" id="CHEBI:29108"/>
    </cofactor>
</comment>
<evidence type="ECO:0000313" key="10">
    <source>
        <dbReference type="Proteomes" id="UP001318040"/>
    </source>
</evidence>
<evidence type="ECO:0000256" key="8">
    <source>
        <dbReference type="SAM" id="SignalP"/>
    </source>
</evidence>
<dbReference type="InterPro" id="IPR000917">
    <property type="entry name" value="Sulfatase_N"/>
</dbReference>
<dbReference type="Gene3D" id="3.40.720.10">
    <property type="entry name" value="Alkaline Phosphatase, subunit A"/>
    <property type="match status" value="1"/>
</dbReference>
<dbReference type="KEGG" id="pmrn:116939991"/>
<keyword evidence="7" id="KW-0325">Glycoprotein</keyword>
<dbReference type="PANTHER" id="PTHR42693:SF11">
    <property type="entry name" value="ARYLSULFATASE A"/>
    <property type="match status" value="1"/>
</dbReference>
<sequence length="511" mass="55854">MDKSRHTSALAAMLPLLMATWVFPRPVLSASPPNVVIMFADDLGFGDLGCYGHPSSLTPNLDRLASLGLRFTDFYSSASVCSPSRAGLLTGRYATRSGVFPGVFYPGSVGGLPLNETTIAKMLKLQGYATGMVGKWHLGLGANGTYLPTRHGFDEFLGVPYSHDQGPCQNLTCFPPDVPCYGRCDQHCVLLPLFEGERILRQPVDFTTLVPDYIAWAEKFIHKQAADGKPFFLYYASHHTHYPQFSSKNFARRSERGPFGDALMEFDHSVGMLLKALEQAGVEDNTLLLFTSDNGPELKRTNRGGNAGPLKCGKATTYEGGLRVPAIAYWPGKITPGVTHELASTLDLLPTIAAVTGAKLPPVPLDGYNIGPLLFNGAKSPRKLMFYFTTSPTSDQGVFAVRHNYYKAHYFTQGAGASALTPDHDCGIAAECKKHSPPLLFHLGWDVSERVELNSSLPDLKPVAEDIDRLRNEFQLDMTWGPSQMDRGIDPKLEPCCNPQCSPKPTCCRCV</sequence>
<keyword evidence="4 8" id="KW-0732">Signal</keyword>
<dbReference type="RefSeq" id="XP_032805055.1">
    <property type="nucleotide sequence ID" value="XM_032949164.1"/>
</dbReference>
<comment type="similarity">
    <text evidence="2">Belongs to the sulfatase family.</text>
</comment>
<dbReference type="Gene3D" id="3.30.1120.10">
    <property type="match status" value="1"/>
</dbReference>
<accession>A0AAJ7WP72</accession>
<keyword evidence="10" id="KW-1185">Reference proteome</keyword>
<dbReference type="SUPFAM" id="SSF53649">
    <property type="entry name" value="Alkaline phosphatase-like"/>
    <property type="match status" value="1"/>
</dbReference>
<evidence type="ECO:0000256" key="3">
    <source>
        <dbReference type="ARBA" id="ARBA00022723"/>
    </source>
</evidence>